<evidence type="ECO:0000259" key="6">
    <source>
        <dbReference type="PROSITE" id="PS51737"/>
    </source>
</evidence>
<feature type="domain" description="Recombinase" evidence="6">
    <location>
        <begin position="156"/>
        <end position="230"/>
    </location>
</feature>
<dbReference type="PROSITE" id="PS00397">
    <property type="entry name" value="RECOMBINASES_1"/>
    <property type="match status" value="1"/>
</dbReference>
<dbReference type="CDD" id="cd00338">
    <property type="entry name" value="Ser_Recombinase"/>
    <property type="match status" value="1"/>
</dbReference>
<dbReference type="PROSITE" id="PS51737">
    <property type="entry name" value="RECOMBINASE_DNA_BIND"/>
    <property type="match status" value="1"/>
</dbReference>
<organism evidence="7 8">
    <name type="scientific">Acinetobacter chengduensis</name>
    <dbReference type="NCBI Taxonomy" id="2420890"/>
    <lineage>
        <taxon>Bacteria</taxon>
        <taxon>Pseudomonadati</taxon>
        <taxon>Pseudomonadota</taxon>
        <taxon>Gammaproteobacteria</taxon>
        <taxon>Moraxellales</taxon>
        <taxon>Moraxellaceae</taxon>
        <taxon>Acinetobacter</taxon>
    </lineage>
</organism>
<dbReference type="SUPFAM" id="SSF53041">
    <property type="entry name" value="Resolvase-like"/>
    <property type="match status" value="1"/>
</dbReference>
<evidence type="ECO:0000256" key="2">
    <source>
        <dbReference type="ARBA" id="ARBA00023125"/>
    </source>
</evidence>
<dbReference type="Gene3D" id="3.40.50.1390">
    <property type="entry name" value="Resolvase, N-terminal catalytic domain"/>
    <property type="match status" value="1"/>
</dbReference>
<proteinExistence type="predicted"/>
<dbReference type="InterPro" id="IPR006118">
    <property type="entry name" value="Recombinase_CS"/>
</dbReference>
<keyword evidence="1" id="KW-0229">DNA integration</keyword>
<dbReference type="EMBL" id="RCHC01000019">
    <property type="protein sequence ID" value="RLL19039.1"/>
    <property type="molecule type" value="Genomic_DNA"/>
</dbReference>
<dbReference type="Pfam" id="PF00239">
    <property type="entry name" value="Resolvase"/>
    <property type="match status" value="1"/>
</dbReference>
<evidence type="ECO:0000313" key="8">
    <source>
        <dbReference type="Proteomes" id="UP000280271"/>
    </source>
</evidence>
<evidence type="ECO:0000256" key="1">
    <source>
        <dbReference type="ARBA" id="ARBA00022908"/>
    </source>
</evidence>
<reference evidence="7 8" key="1">
    <citation type="submission" date="2018-09" db="EMBL/GenBank/DDBJ databases">
        <title>The draft genome of Acinetobacter sp. strains.</title>
        <authorList>
            <person name="Qin J."/>
            <person name="Feng Y."/>
            <person name="Zong Z."/>
        </authorList>
    </citation>
    <scope>NUCLEOTIDE SEQUENCE [LARGE SCALE GENOMIC DNA]</scope>
    <source>
        <strain evidence="7 8">WCHAc060005</strain>
    </source>
</reference>
<evidence type="ECO:0000256" key="3">
    <source>
        <dbReference type="ARBA" id="ARBA00023172"/>
    </source>
</evidence>
<keyword evidence="3" id="KW-0233">DNA recombination</keyword>
<dbReference type="Pfam" id="PF07508">
    <property type="entry name" value="Recombinase"/>
    <property type="match status" value="1"/>
</dbReference>
<evidence type="ECO:0000313" key="7">
    <source>
        <dbReference type="EMBL" id="RLL19039.1"/>
    </source>
</evidence>
<sequence>MPKAIGYVRVSTDKQVEEGISLDAQIAKIEAWASLNDYELVHVYSDEGISGSSLSKRDGMMQALSKVKKGMAFVCYSLSRISRDTVDTIQISRRIEHAGADLVSLSEKIDTTGASGKMIFNMLAVLNQFERDQTAERTKLAMQFKKSRNQAYSPTPYGYDRVDDTLVINIAEALTILRIRNLFESGKSYGAIARILNDSNIPTKLNKLWRSNTVFYLLKRSNVSSDSLES</sequence>
<evidence type="ECO:0000256" key="4">
    <source>
        <dbReference type="PROSITE-ProRule" id="PRU10137"/>
    </source>
</evidence>
<dbReference type="Gene3D" id="3.90.1750.20">
    <property type="entry name" value="Putative Large Serine Recombinase, Chain B, Domain 2"/>
    <property type="match status" value="1"/>
</dbReference>
<dbReference type="InterPro" id="IPR050639">
    <property type="entry name" value="SSR_resolvase"/>
</dbReference>
<protein>
    <submittedName>
        <fullName evidence="7">Recombinase family protein</fullName>
    </submittedName>
</protein>
<feature type="active site" description="O-(5'-phospho-DNA)-serine intermediate" evidence="4">
    <location>
        <position position="11"/>
    </location>
</feature>
<keyword evidence="2" id="KW-0238">DNA-binding</keyword>
<evidence type="ECO:0000259" key="5">
    <source>
        <dbReference type="PROSITE" id="PS51736"/>
    </source>
</evidence>
<name>A0ABX9TSP7_9GAMM</name>
<dbReference type="RefSeq" id="WP_121523601.1">
    <property type="nucleotide sequence ID" value="NZ_RCHC01000019.1"/>
</dbReference>
<dbReference type="PROSITE" id="PS51736">
    <property type="entry name" value="RECOMBINASES_3"/>
    <property type="match status" value="1"/>
</dbReference>
<dbReference type="InterPro" id="IPR006119">
    <property type="entry name" value="Resolv_N"/>
</dbReference>
<dbReference type="SMART" id="SM00857">
    <property type="entry name" value="Resolvase"/>
    <property type="match status" value="1"/>
</dbReference>
<dbReference type="PANTHER" id="PTHR30461:SF23">
    <property type="entry name" value="DNA RECOMBINASE-RELATED"/>
    <property type="match status" value="1"/>
</dbReference>
<accession>A0ABX9TSP7</accession>
<dbReference type="PANTHER" id="PTHR30461">
    <property type="entry name" value="DNA-INVERTASE FROM LAMBDOID PROPHAGE"/>
    <property type="match status" value="1"/>
</dbReference>
<keyword evidence="8" id="KW-1185">Reference proteome</keyword>
<gene>
    <name evidence="7" type="ORF">D9K81_14900</name>
</gene>
<dbReference type="InterPro" id="IPR011109">
    <property type="entry name" value="DNA_bind_recombinase_dom"/>
</dbReference>
<dbReference type="Proteomes" id="UP000280271">
    <property type="component" value="Unassembled WGS sequence"/>
</dbReference>
<comment type="caution">
    <text evidence="7">The sequence shown here is derived from an EMBL/GenBank/DDBJ whole genome shotgun (WGS) entry which is preliminary data.</text>
</comment>
<dbReference type="InterPro" id="IPR038109">
    <property type="entry name" value="DNA_bind_recomb_sf"/>
</dbReference>
<dbReference type="InterPro" id="IPR036162">
    <property type="entry name" value="Resolvase-like_N_sf"/>
</dbReference>
<feature type="domain" description="Resolvase/invertase-type recombinase catalytic" evidence="5">
    <location>
        <begin position="3"/>
        <end position="149"/>
    </location>
</feature>